<dbReference type="VEuPathDB" id="FungiDB:VP01_4236g1"/>
<dbReference type="Proteomes" id="UP000037035">
    <property type="component" value="Unassembled WGS sequence"/>
</dbReference>
<gene>
    <name evidence="3" type="ORF">VP01_4236g1</name>
</gene>
<feature type="non-terminal residue" evidence="3">
    <location>
        <position position="1"/>
    </location>
</feature>
<comment type="caution">
    <text evidence="3">The sequence shown here is derived from an EMBL/GenBank/DDBJ whole genome shotgun (WGS) entry which is preliminary data.</text>
</comment>
<evidence type="ECO:0000313" key="3">
    <source>
        <dbReference type="EMBL" id="KNZ50787.1"/>
    </source>
</evidence>
<evidence type="ECO:0000256" key="2">
    <source>
        <dbReference type="SAM" id="Phobius"/>
    </source>
</evidence>
<feature type="transmembrane region" description="Helical" evidence="2">
    <location>
        <begin position="188"/>
        <end position="209"/>
    </location>
</feature>
<organism evidence="3 4">
    <name type="scientific">Puccinia sorghi</name>
    <dbReference type="NCBI Taxonomy" id="27349"/>
    <lineage>
        <taxon>Eukaryota</taxon>
        <taxon>Fungi</taxon>
        <taxon>Dikarya</taxon>
        <taxon>Basidiomycota</taxon>
        <taxon>Pucciniomycotina</taxon>
        <taxon>Pucciniomycetes</taxon>
        <taxon>Pucciniales</taxon>
        <taxon>Pucciniaceae</taxon>
        <taxon>Puccinia</taxon>
    </lineage>
</organism>
<dbReference type="EMBL" id="LAVV01009320">
    <property type="protein sequence ID" value="KNZ50787.1"/>
    <property type="molecule type" value="Genomic_DNA"/>
</dbReference>
<proteinExistence type="predicted"/>
<evidence type="ECO:0000256" key="1">
    <source>
        <dbReference type="SAM" id="MobiDB-lite"/>
    </source>
</evidence>
<protein>
    <submittedName>
        <fullName evidence="3">Uncharacterized protein</fullName>
    </submittedName>
</protein>
<sequence>VPYSHSKIFTMHSLHVGRHLVLGGMRLDVNYQLQKKFGPNFQLSSHPQAQIFQNQPFPELKDLSIIFGTTPAGKKSLSIGQGHHLMARSLDHRRASSKDDEETTGPNQNSISASSQLGGGSHLTDEDAICMSIEQFQNGSLATELSFKELMAGFGVLEGPSILTVTRYSQKRVANFPDLFSSSRPSQILVNLFFPLVFLTIFMLTCCFCNEIN</sequence>
<reference evidence="3 4" key="1">
    <citation type="submission" date="2015-08" db="EMBL/GenBank/DDBJ databases">
        <title>Next Generation Sequencing and Analysis of the Genome of Puccinia sorghi L Schw, the Causal Agent of Maize Common Rust.</title>
        <authorList>
            <person name="Rochi L."/>
            <person name="Burguener G."/>
            <person name="Darino M."/>
            <person name="Turjanski A."/>
            <person name="Kreff E."/>
            <person name="Dieguez M.J."/>
            <person name="Sacco F."/>
        </authorList>
    </citation>
    <scope>NUCLEOTIDE SEQUENCE [LARGE SCALE GENOMIC DNA]</scope>
    <source>
        <strain evidence="3 4">RO10H11247</strain>
    </source>
</reference>
<feature type="region of interest" description="Disordered" evidence="1">
    <location>
        <begin position="92"/>
        <end position="120"/>
    </location>
</feature>
<dbReference type="AlphaFoldDB" id="A0A0L6URB9"/>
<name>A0A0L6URB9_9BASI</name>
<keyword evidence="4" id="KW-1185">Reference proteome</keyword>
<keyword evidence="2" id="KW-1133">Transmembrane helix</keyword>
<keyword evidence="2" id="KW-0472">Membrane</keyword>
<evidence type="ECO:0000313" key="4">
    <source>
        <dbReference type="Proteomes" id="UP000037035"/>
    </source>
</evidence>
<keyword evidence="2" id="KW-0812">Transmembrane</keyword>
<feature type="compositionally biased region" description="Polar residues" evidence="1">
    <location>
        <begin position="104"/>
        <end position="116"/>
    </location>
</feature>
<accession>A0A0L6URB9</accession>